<dbReference type="PROSITE" id="PS00383">
    <property type="entry name" value="TYR_PHOSPHATASE_1"/>
    <property type="match status" value="1"/>
</dbReference>
<evidence type="ECO:0000313" key="9">
    <source>
        <dbReference type="Proteomes" id="UP000014500"/>
    </source>
</evidence>
<accession>T1IID6</accession>
<dbReference type="GO" id="GO:0005737">
    <property type="term" value="C:cytoplasm"/>
    <property type="evidence" value="ECO:0007669"/>
    <property type="project" value="TreeGrafter"/>
</dbReference>
<dbReference type="HOGENOM" id="CLU_027074_0_1_1"/>
<dbReference type="PROSITE" id="PS50054">
    <property type="entry name" value="TYR_PHOSPHATASE_DUAL"/>
    <property type="match status" value="1"/>
</dbReference>
<dbReference type="InterPro" id="IPR036873">
    <property type="entry name" value="Rhodanese-like_dom_sf"/>
</dbReference>
<dbReference type="Proteomes" id="UP000014500">
    <property type="component" value="Unassembled WGS sequence"/>
</dbReference>
<dbReference type="GO" id="GO:0043409">
    <property type="term" value="P:negative regulation of MAPK cascade"/>
    <property type="evidence" value="ECO:0007669"/>
    <property type="project" value="TreeGrafter"/>
</dbReference>
<evidence type="ECO:0000256" key="2">
    <source>
        <dbReference type="ARBA" id="ARBA00013064"/>
    </source>
</evidence>
<dbReference type="OMA" id="TNVHCPP"/>
<dbReference type="eggNOG" id="KOG1716">
    <property type="taxonomic scope" value="Eukaryota"/>
</dbReference>
<reference evidence="9" key="1">
    <citation type="submission" date="2011-05" db="EMBL/GenBank/DDBJ databases">
        <authorList>
            <person name="Richards S.R."/>
            <person name="Qu J."/>
            <person name="Jiang H."/>
            <person name="Jhangiani S.N."/>
            <person name="Agravi P."/>
            <person name="Goodspeed R."/>
            <person name="Gross S."/>
            <person name="Mandapat C."/>
            <person name="Jackson L."/>
            <person name="Mathew T."/>
            <person name="Pu L."/>
            <person name="Thornton R."/>
            <person name="Saada N."/>
            <person name="Wilczek-Boney K.B."/>
            <person name="Lee S."/>
            <person name="Kovar C."/>
            <person name="Wu Y."/>
            <person name="Scherer S.E."/>
            <person name="Worley K.C."/>
            <person name="Muzny D.M."/>
            <person name="Gibbs R."/>
        </authorList>
    </citation>
    <scope>NUCLEOTIDE SEQUENCE</scope>
    <source>
        <strain evidence="9">Brora</strain>
    </source>
</reference>
<dbReference type="GO" id="GO:0004725">
    <property type="term" value="F:protein tyrosine phosphatase activity"/>
    <property type="evidence" value="ECO:0007669"/>
    <property type="project" value="UniProtKB-EC"/>
</dbReference>
<feature type="domain" description="Tyrosine specific protein phosphatases" evidence="6">
    <location>
        <begin position="247"/>
        <end position="301"/>
    </location>
</feature>
<dbReference type="SMART" id="SM00450">
    <property type="entry name" value="RHOD"/>
    <property type="match status" value="1"/>
</dbReference>
<dbReference type="PANTHER" id="PTHR10159">
    <property type="entry name" value="DUAL SPECIFICITY PROTEIN PHOSPHATASE"/>
    <property type="match status" value="1"/>
</dbReference>
<dbReference type="GO" id="GO:0001706">
    <property type="term" value="P:endoderm formation"/>
    <property type="evidence" value="ECO:0007669"/>
    <property type="project" value="TreeGrafter"/>
</dbReference>
<dbReference type="AlphaFoldDB" id="T1IID6"/>
<dbReference type="PRINTS" id="PR01764">
    <property type="entry name" value="MAPKPHPHTASE"/>
</dbReference>
<keyword evidence="4" id="KW-0904">Protein phosphatase</keyword>
<comment type="similarity">
    <text evidence="1">Belongs to the protein-tyrosine phosphatase family. Non-receptor class dual specificity subfamily.</text>
</comment>
<dbReference type="InterPro" id="IPR008343">
    <property type="entry name" value="MKP"/>
</dbReference>
<dbReference type="GO" id="GO:0005634">
    <property type="term" value="C:nucleus"/>
    <property type="evidence" value="ECO:0007669"/>
    <property type="project" value="TreeGrafter"/>
</dbReference>
<dbReference type="PhylomeDB" id="T1IID6"/>
<protein>
    <recommendedName>
        <fullName evidence="2">protein-tyrosine-phosphatase</fullName>
        <ecNumber evidence="2">3.1.3.48</ecNumber>
    </recommendedName>
</protein>
<dbReference type="EC" id="3.1.3.48" evidence="2"/>
<dbReference type="Pfam" id="PF00581">
    <property type="entry name" value="Rhodanese"/>
    <property type="match status" value="1"/>
</dbReference>
<dbReference type="PANTHER" id="PTHR10159:SF530">
    <property type="entry name" value="DUAL SPECIFICITY PROTEIN PHOSPHATASE DDB_G0271350-RELATED"/>
    <property type="match status" value="1"/>
</dbReference>
<evidence type="ECO:0000259" key="6">
    <source>
        <dbReference type="PROSITE" id="PS50056"/>
    </source>
</evidence>
<dbReference type="CDD" id="cd01446">
    <property type="entry name" value="DSP_MapKP"/>
    <property type="match status" value="1"/>
</dbReference>
<dbReference type="Gene3D" id="3.40.250.10">
    <property type="entry name" value="Rhodanese-like domain"/>
    <property type="match status" value="1"/>
</dbReference>
<dbReference type="SUPFAM" id="SSF52799">
    <property type="entry name" value="(Phosphotyrosine protein) phosphatases II"/>
    <property type="match status" value="1"/>
</dbReference>
<evidence type="ECO:0000259" key="5">
    <source>
        <dbReference type="PROSITE" id="PS50054"/>
    </source>
</evidence>
<dbReference type="PROSITE" id="PS50206">
    <property type="entry name" value="RHODANESE_3"/>
    <property type="match status" value="1"/>
</dbReference>
<feature type="domain" description="Tyrosine-protein phosphatase" evidence="5">
    <location>
        <begin position="182"/>
        <end position="323"/>
    </location>
</feature>
<dbReference type="InterPro" id="IPR000387">
    <property type="entry name" value="Tyr_Pase_dom"/>
</dbReference>
<dbReference type="EnsemblMetazoa" id="SMAR000632-RA">
    <property type="protein sequence ID" value="SMAR000632-PA"/>
    <property type="gene ID" value="SMAR000632"/>
</dbReference>
<dbReference type="SMART" id="SM00195">
    <property type="entry name" value="DSPc"/>
    <property type="match status" value="1"/>
</dbReference>
<dbReference type="Pfam" id="PF00782">
    <property type="entry name" value="DSPc"/>
    <property type="match status" value="1"/>
</dbReference>
<dbReference type="Gene3D" id="3.90.190.10">
    <property type="entry name" value="Protein tyrosine phosphatase superfamily"/>
    <property type="match status" value="1"/>
</dbReference>
<feature type="domain" description="Rhodanese" evidence="7">
    <location>
        <begin position="43"/>
        <end position="157"/>
    </location>
</feature>
<dbReference type="PROSITE" id="PS50056">
    <property type="entry name" value="TYR_PHOSPHATASE_2"/>
    <property type="match status" value="1"/>
</dbReference>
<dbReference type="InterPro" id="IPR000340">
    <property type="entry name" value="Dual-sp_phosphatase_cat-dom"/>
</dbReference>
<keyword evidence="3" id="KW-0378">Hydrolase</keyword>
<dbReference type="STRING" id="126957.T1IID6"/>
<evidence type="ECO:0000259" key="7">
    <source>
        <dbReference type="PROSITE" id="PS50206"/>
    </source>
</evidence>
<dbReference type="SUPFAM" id="SSF52821">
    <property type="entry name" value="Rhodanese/Cell cycle control phosphatase"/>
    <property type="match status" value="1"/>
</dbReference>
<name>T1IID6_STRMM</name>
<proteinExistence type="inferred from homology"/>
<reference evidence="8" key="2">
    <citation type="submission" date="2015-02" db="UniProtKB">
        <authorList>
            <consortium name="EnsemblMetazoa"/>
        </authorList>
    </citation>
    <scope>IDENTIFICATION</scope>
</reference>
<dbReference type="InterPro" id="IPR016130">
    <property type="entry name" value="Tyr_Pase_AS"/>
</dbReference>
<evidence type="ECO:0000256" key="4">
    <source>
        <dbReference type="ARBA" id="ARBA00022912"/>
    </source>
</evidence>
<evidence type="ECO:0000256" key="1">
    <source>
        <dbReference type="ARBA" id="ARBA00008601"/>
    </source>
</evidence>
<dbReference type="InterPro" id="IPR001763">
    <property type="entry name" value="Rhodanese-like_dom"/>
</dbReference>
<sequence length="337" mass="37601">MMPLPSPVSRVRSSCGRIITVSDMTVDKLGRCLALGDADDAASLATVLVIDCRPFMSYNQAHVDNAVNVFCPTIMRRRIRDHPSLASILRSTSSCDKLRRGRYLNCVIYNEGVEGPSKDVQIRLVLCCLRKETNIKNFYYLTGGFDKFYSRYPHLCVGRMTASSPMFPVVAAPIALFSDHSEPVEILPHLYLGSECQASNPNVLTRLGITALVNVSLSVSFSHLPTLIHKCIPVEDTCNEEIGRWFREAIEFIDDVKNAGGKALIHCPAGVSRSATICLAYVMQSQQLRLDDAFEFVRSRRHVISPNFNFMGQLLKFESQVFPTTRNFNSNSPELKG</sequence>
<evidence type="ECO:0000313" key="8">
    <source>
        <dbReference type="EnsemblMetazoa" id="SMAR000632-PA"/>
    </source>
</evidence>
<evidence type="ECO:0000256" key="3">
    <source>
        <dbReference type="ARBA" id="ARBA00022801"/>
    </source>
</evidence>
<keyword evidence="9" id="KW-1185">Reference proteome</keyword>
<dbReference type="GO" id="GO:0017017">
    <property type="term" value="F:MAP kinase tyrosine/serine/threonine phosphatase activity"/>
    <property type="evidence" value="ECO:0007669"/>
    <property type="project" value="InterPro"/>
</dbReference>
<dbReference type="EMBL" id="AFFK01014253">
    <property type="status" value="NOT_ANNOTATED_CDS"/>
    <property type="molecule type" value="Genomic_DNA"/>
</dbReference>
<organism evidence="8 9">
    <name type="scientific">Strigamia maritima</name>
    <name type="common">European centipede</name>
    <name type="synonym">Geophilus maritimus</name>
    <dbReference type="NCBI Taxonomy" id="126957"/>
    <lineage>
        <taxon>Eukaryota</taxon>
        <taxon>Metazoa</taxon>
        <taxon>Ecdysozoa</taxon>
        <taxon>Arthropoda</taxon>
        <taxon>Myriapoda</taxon>
        <taxon>Chilopoda</taxon>
        <taxon>Pleurostigmophora</taxon>
        <taxon>Geophilomorpha</taxon>
        <taxon>Linotaeniidae</taxon>
        <taxon>Strigamia</taxon>
    </lineage>
</organism>
<dbReference type="InterPro" id="IPR029021">
    <property type="entry name" value="Prot-tyrosine_phosphatase-like"/>
</dbReference>
<dbReference type="InterPro" id="IPR020422">
    <property type="entry name" value="TYR_PHOSPHATASE_DUAL_dom"/>
</dbReference>